<dbReference type="RefSeq" id="WP_006652305.1">
    <property type="nucleotide sequence ID" value="NZ_AOIM01000014.1"/>
</dbReference>
<gene>
    <name evidence="7" type="ORF">C483_05313</name>
</gene>
<dbReference type="SUPFAM" id="SSF48498">
    <property type="entry name" value="Tetracyclin repressor-like, C-terminal domain"/>
    <property type="match status" value="1"/>
</dbReference>
<evidence type="ECO:0000259" key="6">
    <source>
        <dbReference type="PROSITE" id="PS50977"/>
    </source>
</evidence>
<keyword evidence="2" id="KW-0805">Transcription regulation</keyword>
<evidence type="ECO:0000256" key="4">
    <source>
        <dbReference type="ARBA" id="ARBA00023163"/>
    </source>
</evidence>
<dbReference type="PROSITE" id="PS50977">
    <property type="entry name" value="HTH_TETR_2"/>
    <property type="match status" value="1"/>
</dbReference>
<dbReference type="GO" id="GO:0003677">
    <property type="term" value="F:DNA binding"/>
    <property type="evidence" value="ECO:0007669"/>
    <property type="project" value="UniProtKB-UniRule"/>
</dbReference>
<dbReference type="EMBL" id="AOIM01000014">
    <property type="protein sequence ID" value="ELY93358.1"/>
    <property type="molecule type" value="Genomic_DNA"/>
</dbReference>
<comment type="caution">
    <text evidence="7">The sequence shown here is derived from an EMBL/GenBank/DDBJ whole genome shotgun (WGS) entry which is preliminary data.</text>
</comment>
<dbReference type="PANTHER" id="PTHR30328">
    <property type="entry name" value="TRANSCRIPTIONAL REPRESSOR"/>
    <property type="match status" value="1"/>
</dbReference>
<dbReference type="InterPro" id="IPR039538">
    <property type="entry name" value="BetI_C"/>
</dbReference>
<evidence type="ECO:0000256" key="3">
    <source>
        <dbReference type="ARBA" id="ARBA00023125"/>
    </source>
</evidence>
<organism evidence="7 8">
    <name type="scientific">Natrialba hulunbeirensis JCM 10989</name>
    <dbReference type="NCBI Taxonomy" id="1227493"/>
    <lineage>
        <taxon>Archaea</taxon>
        <taxon>Methanobacteriati</taxon>
        <taxon>Methanobacteriota</taxon>
        <taxon>Stenosarchaea group</taxon>
        <taxon>Halobacteria</taxon>
        <taxon>Halobacteriales</taxon>
        <taxon>Natrialbaceae</taxon>
        <taxon>Natrialba</taxon>
    </lineage>
</organism>
<dbReference type="Pfam" id="PF13977">
    <property type="entry name" value="TetR_C_6"/>
    <property type="match status" value="1"/>
</dbReference>
<sequence length="200" mass="23100">MSDNPFENPSGTREKILAATAESLRKHGYADLTINKIGNEFEKSQSLIHHHYDGKDDLILDTLQQFLKQSHPKSFTEDANNPQEQLADLIEIFFGQSLSERRQKLLAMVFELRTRAIHSEDYREHFSQSDSMFEEYIASLIQEGMNDGVFQSCNPSTVAAMTTLLANGALVRRTTRDNDDWIDDVRKEFQRYLEQCVYEN</sequence>
<dbReference type="Gene3D" id="1.10.357.10">
    <property type="entry name" value="Tetracycline Repressor, domain 2"/>
    <property type="match status" value="1"/>
</dbReference>
<keyword evidence="3 5" id="KW-0238">DNA-binding</keyword>
<evidence type="ECO:0000256" key="5">
    <source>
        <dbReference type="PROSITE-ProRule" id="PRU00335"/>
    </source>
</evidence>
<dbReference type="Proteomes" id="UP000011519">
    <property type="component" value="Unassembled WGS sequence"/>
</dbReference>
<reference evidence="7 8" key="1">
    <citation type="journal article" date="2014" name="PLoS Genet.">
        <title>Phylogenetically driven sequencing of extremely halophilic archaea reveals strategies for static and dynamic osmo-response.</title>
        <authorList>
            <person name="Becker E.A."/>
            <person name="Seitzer P.M."/>
            <person name="Tritt A."/>
            <person name="Larsen D."/>
            <person name="Krusor M."/>
            <person name="Yao A.I."/>
            <person name="Wu D."/>
            <person name="Madern D."/>
            <person name="Eisen J.A."/>
            <person name="Darling A.E."/>
            <person name="Facciotti M.T."/>
        </authorList>
    </citation>
    <scope>NUCLEOTIDE SEQUENCE [LARGE SCALE GENOMIC DNA]</scope>
    <source>
        <strain evidence="7 8">JCM 10989</strain>
    </source>
</reference>
<feature type="DNA-binding region" description="H-T-H motif" evidence="5">
    <location>
        <begin position="33"/>
        <end position="52"/>
    </location>
</feature>
<keyword evidence="8" id="KW-1185">Reference proteome</keyword>
<dbReference type="InterPro" id="IPR050109">
    <property type="entry name" value="HTH-type_TetR-like_transc_reg"/>
</dbReference>
<protein>
    <submittedName>
        <fullName evidence="7">Regulatory protein TetR</fullName>
    </submittedName>
</protein>
<proteinExistence type="predicted"/>
<evidence type="ECO:0000313" key="7">
    <source>
        <dbReference type="EMBL" id="ELY93358.1"/>
    </source>
</evidence>
<dbReference type="PANTHER" id="PTHR30328:SF54">
    <property type="entry name" value="HTH-TYPE TRANSCRIPTIONAL REPRESSOR SCO4008"/>
    <property type="match status" value="1"/>
</dbReference>
<dbReference type="Pfam" id="PF00440">
    <property type="entry name" value="TetR_N"/>
    <property type="match status" value="1"/>
</dbReference>
<dbReference type="STRING" id="1227493.C483_05313"/>
<keyword evidence="1" id="KW-0678">Repressor</keyword>
<dbReference type="InterPro" id="IPR036271">
    <property type="entry name" value="Tet_transcr_reg_TetR-rel_C_sf"/>
</dbReference>
<dbReference type="InterPro" id="IPR009057">
    <property type="entry name" value="Homeodomain-like_sf"/>
</dbReference>
<dbReference type="AlphaFoldDB" id="M0A7P0"/>
<name>M0A7P0_9EURY</name>
<keyword evidence="4" id="KW-0804">Transcription</keyword>
<dbReference type="OrthoDB" id="135877at2157"/>
<evidence type="ECO:0000256" key="1">
    <source>
        <dbReference type="ARBA" id="ARBA00022491"/>
    </source>
</evidence>
<accession>M0A7P0</accession>
<feature type="domain" description="HTH tetR-type" evidence="6">
    <location>
        <begin position="10"/>
        <end position="70"/>
    </location>
</feature>
<dbReference type="SUPFAM" id="SSF46689">
    <property type="entry name" value="Homeodomain-like"/>
    <property type="match status" value="1"/>
</dbReference>
<evidence type="ECO:0000256" key="2">
    <source>
        <dbReference type="ARBA" id="ARBA00023015"/>
    </source>
</evidence>
<dbReference type="InterPro" id="IPR001647">
    <property type="entry name" value="HTH_TetR"/>
</dbReference>
<evidence type="ECO:0000313" key="8">
    <source>
        <dbReference type="Proteomes" id="UP000011519"/>
    </source>
</evidence>